<dbReference type="Proteomes" id="UP001151760">
    <property type="component" value="Unassembled WGS sequence"/>
</dbReference>
<evidence type="ECO:0000313" key="3">
    <source>
        <dbReference type="Proteomes" id="UP001151760"/>
    </source>
</evidence>
<name>A0ABQ5BC10_9ASTR</name>
<evidence type="ECO:0000256" key="1">
    <source>
        <dbReference type="SAM" id="MobiDB-lite"/>
    </source>
</evidence>
<feature type="compositionally biased region" description="Basic residues" evidence="1">
    <location>
        <begin position="119"/>
        <end position="141"/>
    </location>
</feature>
<organism evidence="2 3">
    <name type="scientific">Tanacetum coccineum</name>
    <dbReference type="NCBI Taxonomy" id="301880"/>
    <lineage>
        <taxon>Eukaryota</taxon>
        <taxon>Viridiplantae</taxon>
        <taxon>Streptophyta</taxon>
        <taxon>Embryophyta</taxon>
        <taxon>Tracheophyta</taxon>
        <taxon>Spermatophyta</taxon>
        <taxon>Magnoliopsida</taxon>
        <taxon>eudicotyledons</taxon>
        <taxon>Gunneridae</taxon>
        <taxon>Pentapetalae</taxon>
        <taxon>asterids</taxon>
        <taxon>campanulids</taxon>
        <taxon>Asterales</taxon>
        <taxon>Asteraceae</taxon>
        <taxon>Asteroideae</taxon>
        <taxon>Anthemideae</taxon>
        <taxon>Anthemidinae</taxon>
        <taxon>Tanacetum</taxon>
    </lineage>
</organism>
<sequence length="251" mass="27891">MKHHIHIWDDANGDDRLLTRARVNRLDSDRPLPTDAMSPSDRGGAPRLSSVPLGTTAESRLIGEAREQSSKTLEDSKVEPQCSDDRLQRQNRGPAKDPAEARATRGGQSRQKMSAPKTQGKRPTRATRQASHRNSPHHHTTPHPQSTTLRPPNFVTQCHNCKAHDDEGVLAVVGSTVTNVPEMAIIPYLGNWCRERNERNRIGVHFSDFMKCQPLSSRVTEAVVVCLDPVVLKDETRVSHISQTGISVESR</sequence>
<protein>
    <submittedName>
        <fullName evidence="2">Uncharacterized protein</fullName>
    </submittedName>
</protein>
<evidence type="ECO:0000313" key="2">
    <source>
        <dbReference type="EMBL" id="GJT11377.1"/>
    </source>
</evidence>
<dbReference type="EMBL" id="BQNB010013063">
    <property type="protein sequence ID" value="GJT11377.1"/>
    <property type="molecule type" value="Genomic_DNA"/>
</dbReference>
<comment type="caution">
    <text evidence="2">The sequence shown here is derived from an EMBL/GenBank/DDBJ whole genome shotgun (WGS) entry which is preliminary data.</text>
</comment>
<feature type="region of interest" description="Disordered" evidence="1">
    <location>
        <begin position="24"/>
        <end position="150"/>
    </location>
</feature>
<reference evidence="2" key="1">
    <citation type="journal article" date="2022" name="Int. J. Mol. Sci.">
        <title>Draft Genome of Tanacetum Coccineum: Genomic Comparison of Closely Related Tanacetum-Family Plants.</title>
        <authorList>
            <person name="Yamashiro T."/>
            <person name="Shiraishi A."/>
            <person name="Nakayama K."/>
            <person name="Satake H."/>
        </authorList>
    </citation>
    <scope>NUCLEOTIDE SEQUENCE</scope>
</reference>
<proteinExistence type="predicted"/>
<gene>
    <name evidence="2" type="ORF">Tco_0858419</name>
</gene>
<keyword evidence="3" id="KW-1185">Reference proteome</keyword>
<accession>A0ABQ5BC10</accession>
<feature type="compositionally biased region" description="Basic and acidic residues" evidence="1">
    <location>
        <begin position="61"/>
        <end position="103"/>
    </location>
</feature>
<reference evidence="2" key="2">
    <citation type="submission" date="2022-01" db="EMBL/GenBank/DDBJ databases">
        <authorList>
            <person name="Yamashiro T."/>
            <person name="Shiraishi A."/>
            <person name="Satake H."/>
            <person name="Nakayama K."/>
        </authorList>
    </citation>
    <scope>NUCLEOTIDE SEQUENCE</scope>
</reference>